<organism evidence="5 6">
    <name type="scientific">Kutzneria chonburiensis</name>
    <dbReference type="NCBI Taxonomy" id="1483604"/>
    <lineage>
        <taxon>Bacteria</taxon>
        <taxon>Bacillati</taxon>
        <taxon>Actinomycetota</taxon>
        <taxon>Actinomycetes</taxon>
        <taxon>Pseudonocardiales</taxon>
        <taxon>Pseudonocardiaceae</taxon>
        <taxon>Kutzneria</taxon>
    </lineage>
</organism>
<keyword evidence="6" id="KW-1185">Reference proteome</keyword>
<evidence type="ECO:0000259" key="3">
    <source>
        <dbReference type="Pfam" id="PF00534"/>
    </source>
</evidence>
<dbReference type="InterPro" id="IPR028098">
    <property type="entry name" value="Glyco_trans_4-like_N"/>
</dbReference>
<dbReference type="SUPFAM" id="SSF53756">
    <property type="entry name" value="UDP-Glycosyltransferase/glycogen phosphorylase"/>
    <property type="match status" value="1"/>
</dbReference>
<accession>A0ABV6N1Z8</accession>
<sequence>MHLVDVPSCYPPHRGGLELYAQEMHRHLLAADPDLRITVLTSELGAKPGVEVVNDRYKIVRWKAWQPVSPYPVPKPGFMNLLRQHCAGPEKPVLMTHTRFFYHAALVSRFAQRNGLRRVHIEHGASPVESGNKLIRLVADTVDHTIARHVLGKADAVVAVSESAKKFVRDLSGVESVSVYRGMELPDGLRSEPVTEPPTLGFVGRLINGKGTADMLTAVAMLRDSGQVVQVRICGDGPARSALDEQVRELRLTDQVTFLGAVDHATALREIATCTVFVNPSWTEGLGGTVLEAAALGAAVVATEVGGVPEIVTNGETGWLVPPKEPATLADTLREALANPARRAEYGELLRKTTEQKFNWDNAVAVISALLRGEPVPTTA</sequence>
<dbReference type="Gene3D" id="3.40.50.2000">
    <property type="entry name" value="Glycogen Phosphorylase B"/>
    <property type="match status" value="2"/>
</dbReference>
<dbReference type="InterPro" id="IPR001296">
    <property type="entry name" value="Glyco_trans_1"/>
</dbReference>
<proteinExistence type="predicted"/>
<evidence type="ECO:0000313" key="5">
    <source>
        <dbReference type="EMBL" id="MFC0546529.1"/>
    </source>
</evidence>
<reference evidence="5 6" key="1">
    <citation type="submission" date="2024-09" db="EMBL/GenBank/DDBJ databases">
        <authorList>
            <person name="Sun Q."/>
            <person name="Mori K."/>
        </authorList>
    </citation>
    <scope>NUCLEOTIDE SEQUENCE [LARGE SCALE GENOMIC DNA]</scope>
    <source>
        <strain evidence="5 6">TBRC 1432</strain>
    </source>
</reference>
<name>A0ABV6N1Z8_9PSEU</name>
<evidence type="ECO:0000256" key="1">
    <source>
        <dbReference type="ARBA" id="ARBA00022676"/>
    </source>
</evidence>
<dbReference type="RefSeq" id="WP_273936768.1">
    <property type="nucleotide sequence ID" value="NZ_CP097263.1"/>
</dbReference>
<dbReference type="PANTHER" id="PTHR45947">
    <property type="entry name" value="SULFOQUINOVOSYL TRANSFERASE SQD2"/>
    <property type="match status" value="1"/>
</dbReference>
<dbReference type="Proteomes" id="UP001589810">
    <property type="component" value="Unassembled WGS sequence"/>
</dbReference>
<dbReference type="Pfam" id="PF00534">
    <property type="entry name" value="Glycos_transf_1"/>
    <property type="match status" value="1"/>
</dbReference>
<feature type="domain" description="Glycosyl transferase family 1" evidence="3">
    <location>
        <begin position="194"/>
        <end position="348"/>
    </location>
</feature>
<dbReference type="EMBL" id="JBHLUD010000013">
    <property type="protein sequence ID" value="MFC0546529.1"/>
    <property type="molecule type" value="Genomic_DNA"/>
</dbReference>
<dbReference type="GO" id="GO:0016757">
    <property type="term" value="F:glycosyltransferase activity"/>
    <property type="evidence" value="ECO:0007669"/>
    <property type="project" value="UniProtKB-KW"/>
</dbReference>
<dbReference type="InterPro" id="IPR050194">
    <property type="entry name" value="Glycosyltransferase_grp1"/>
</dbReference>
<keyword evidence="2 5" id="KW-0808">Transferase</keyword>
<protein>
    <submittedName>
        <fullName evidence="5">Glycosyltransferase family 4 protein</fullName>
        <ecNumber evidence="5">2.4.-.-</ecNumber>
    </submittedName>
</protein>
<dbReference type="Pfam" id="PF13439">
    <property type="entry name" value="Glyco_transf_4"/>
    <property type="match status" value="1"/>
</dbReference>
<keyword evidence="1 5" id="KW-0328">Glycosyltransferase</keyword>
<dbReference type="CDD" id="cd03801">
    <property type="entry name" value="GT4_PimA-like"/>
    <property type="match status" value="1"/>
</dbReference>
<gene>
    <name evidence="5" type="ORF">ACFFH7_33795</name>
</gene>
<dbReference type="PANTHER" id="PTHR45947:SF14">
    <property type="entry name" value="SLL1723 PROTEIN"/>
    <property type="match status" value="1"/>
</dbReference>
<evidence type="ECO:0000259" key="4">
    <source>
        <dbReference type="Pfam" id="PF13439"/>
    </source>
</evidence>
<dbReference type="EC" id="2.4.-.-" evidence="5"/>
<feature type="domain" description="Glycosyltransferase subfamily 4-like N-terminal" evidence="4">
    <location>
        <begin position="15"/>
        <end position="178"/>
    </location>
</feature>
<evidence type="ECO:0000256" key="2">
    <source>
        <dbReference type="ARBA" id="ARBA00022679"/>
    </source>
</evidence>
<evidence type="ECO:0000313" key="6">
    <source>
        <dbReference type="Proteomes" id="UP001589810"/>
    </source>
</evidence>
<comment type="caution">
    <text evidence="5">The sequence shown here is derived from an EMBL/GenBank/DDBJ whole genome shotgun (WGS) entry which is preliminary data.</text>
</comment>